<keyword evidence="3" id="KW-1185">Reference proteome</keyword>
<dbReference type="EMBL" id="QLLG01000066">
    <property type="protein sequence ID" value="RMX68510.1"/>
    <property type="molecule type" value="Genomic_DNA"/>
</dbReference>
<proteinExistence type="predicted"/>
<gene>
    <name evidence="2" type="ORF">DD237_004595</name>
    <name evidence="1" type="ORF">DD238_006609</name>
</gene>
<dbReference type="Proteomes" id="UP000282087">
    <property type="component" value="Unassembled WGS sequence"/>
</dbReference>
<reference evidence="3 4" key="1">
    <citation type="submission" date="2018-06" db="EMBL/GenBank/DDBJ databases">
        <title>Comparative genomics of downy mildews reveals potential adaptations to biotrophy.</title>
        <authorList>
            <person name="Fletcher K."/>
            <person name="Klosterman S.J."/>
            <person name="Derevnina L."/>
            <person name="Martin F."/>
            <person name="Koike S."/>
            <person name="Reyes Chin-Wo S."/>
            <person name="Mou B."/>
            <person name="Michelmore R."/>
        </authorList>
    </citation>
    <scope>NUCLEOTIDE SEQUENCE [LARGE SCALE GENOMIC DNA]</scope>
    <source>
        <strain evidence="2 4">R13</strain>
        <strain evidence="1 3">R14</strain>
    </source>
</reference>
<protein>
    <submittedName>
        <fullName evidence="1">Uncharacterized protein</fullName>
    </submittedName>
</protein>
<comment type="caution">
    <text evidence="1">The sequence shown here is derived from an EMBL/GenBank/DDBJ whole genome shotgun (WGS) entry which is preliminary data.</text>
</comment>
<evidence type="ECO:0000313" key="4">
    <source>
        <dbReference type="Proteomes" id="UP000286097"/>
    </source>
</evidence>
<dbReference type="EMBL" id="QKXF01000133">
    <property type="protein sequence ID" value="RQM16016.1"/>
    <property type="molecule type" value="Genomic_DNA"/>
</dbReference>
<evidence type="ECO:0000313" key="3">
    <source>
        <dbReference type="Proteomes" id="UP000282087"/>
    </source>
</evidence>
<evidence type="ECO:0000313" key="1">
    <source>
        <dbReference type="EMBL" id="RMX68510.1"/>
    </source>
</evidence>
<organism evidence="1 3">
    <name type="scientific">Peronospora effusa</name>
    <dbReference type="NCBI Taxonomy" id="542832"/>
    <lineage>
        <taxon>Eukaryota</taxon>
        <taxon>Sar</taxon>
        <taxon>Stramenopiles</taxon>
        <taxon>Oomycota</taxon>
        <taxon>Peronosporomycetes</taxon>
        <taxon>Peronosporales</taxon>
        <taxon>Peronosporaceae</taxon>
        <taxon>Peronospora</taxon>
    </lineage>
</organism>
<dbReference type="Proteomes" id="UP000286097">
    <property type="component" value="Unassembled WGS sequence"/>
</dbReference>
<sequence>MLAICLASAASSNSKTWIEQFRSKINVLPKPSGNCFVCFYEQINFTGQKFCVGRSARGRTEVNPILAPLTIASIKFGKDCNLVVNVRVTDVPFDEYVAVFSKDVANANYNFTTSEHSIQEIYVEEAGRACFLGVPKSGKGYGVCYSDAVPVVEDEYRNSITELMLFKTDTKTCDVIVYENDYYNNPHNSLLQSVVNLLGLEQRFSGYSNMLKTNEIDPISGMNKTMQNKVRSFKFVSTLIH</sequence>
<name>A0A3M6VVB3_9STRA</name>
<accession>A0A3M6VVB3</accession>
<evidence type="ECO:0000313" key="2">
    <source>
        <dbReference type="EMBL" id="RQM16016.1"/>
    </source>
</evidence>
<dbReference type="AlphaFoldDB" id="A0A3M6VVB3"/>
<dbReference type="VEuPathDB" id="FungiDB:DD237_004595"/>